<dbReference type="Proteomes" id="UP000323909">
    <property type="component" value="Unassembled WGS sequence"/>
</dbReference>
<gene>
    <name evidence="1" type="ORF">F3K53_23440</name>
</gene>
<dbReference type="RefSeq" id="WP_150054950.1">
    <property type="nucleotide sequence ID" value="NZ_VWXT01000418.1"/>
</dbReference>
<comment type="caution">
    <text evidence="1">The sequence shown here is derived from an EMBL/GenBank/DDBJ whole genome shotgun (WGS) entry which is preliminary data.</text>
</comment>
<proteinExistence type="predicted"/>
<dbReference type="EMBL" id="VWXT01000418">
    <property type="protein sequence ID" value="KAA6173408.1"/>
    <property type="molecule type" value="Genomic_DNA"/>
</dbReference>
<accession>A0A5M8EL29</accession>
<reference evidence="1 2" key="1">
    <citation type="submission" date="2019-09" db="EMBL/GenBank/DDBJ databases">
        <title>Genomic sequencing of 4 copper resistant soil isolates.</title>
        <authorList>
            <person name="Havryliuk O."/>
        </authorList>
    </citation>
    <scope>NUCLEOTIDE SEQUENCE [LARGE SCALE GENOMIC DNA]</scope>
    <source>
        <strain evidence="1 2">UKR4</strain>
    </source>
</reference>
<name>A0A5M8EL29_PSEVE</name>
<dbReference type="AlphaFoldDB" id="A0A5M8EL29"/>
<protein>
    <submittedName>
        <fullName evidence="1">Uncharacterized protein</fullName>
    </submittedName>
</protein>
<organism evidence="1 2">
    <name type="scientific">Pseudomonas veronii</name>
    <dbReference type="NCBI Taxonomy" id="76761"/>
    <lineage>
        <taxon>Bacteria</taxon>
        <taxon>Pseudomonadati</taxon>
        <taxon>Pseudomonadota</taxon>
        <taxon>Gammaproteobacteria</taxon>
        <taxon>Pseudomonadales</taxon>
        <taxon>Pseudomonadaceae</taxon>
        <taxon>Pseudomonas</taxon>
    </lineage>
</organism>
<sequence>MSEEAKVLAQLLKNGHFDNEDPKVGGIAKLAIDKGFDTLTELQKGVVRAYLKNACDGVTDPGDHHNECQVILEGAELVTALEGEGYYGALLCENCINETEQYKQEWDRIQAE</sequence>
<evidence type="ECO:0000313" key="1">
    <source>
        <dbReference type="EMBL" id="KAA6173408.1"/>
    </source>
</evidence>
<evidence type="ECO:0000313" key="2">
    <source>
        <dbReference type="Proteomes" id="UP000323909"/>
    </source>
</evidence>